<feature type="transmembrane region" description="Helical" evidence="1">
    <location>
        <begin position="12"/>
        <end position="34"/>
    </location>
</feature>
<name>A0AAN8IR90_TRICO</name>
<sequence length="61" mass="6489">MVCDCLIDTAGYCLLGFLVLKVLIGLYKILYPYVIATPNDLHSLAGAKWAVVTGSTDGIGK</sequence>
<evidence type="ECO:0000313" key="2">
    <source>
        <dbReference type="EMBL" id="KAK5980313.1"/>
    </source>
</evidence>
<evidence type="ECO:0000256" key="1">
    <source>
        <dbReference type="SAM" id="Phobius"/>
    </source>
</evidence>
<keyword evidence="1" id="KW-0472">Membrane</keyword>
<comment type="caution">
    <text evidence="2">The sequence shown here is derived from an EMBL/GenBank/DDBJ whole genome shotgun (WGS) entry which is preliminary data.</text>
</comment>
<keyword evidence="3" id="KW-1185">Reference proteome</keyword>
<dbReference type="AlphaFoldDB" id="A0AAN8IR90"/>
<dbReference type="EMBL" id="WIXE01007579">
    <property type="protein sequence ID" value="KAK5980313.1"/>
    <property type="molecule type" value="Genomic_DNA"/>
</dbReference>
<gene>
    <name evidence="2" type="ORF">GCK32_008817</name>
</gene>
<reference evidence="2 3" key="1">
    <citation type="submission" date="2019-10" db="EMBL/GenBank/DDBJ databases">
        <title>Assembly and Annotation for the nematode Trichostrongylus colubriformis.</title>
        <authorList>
            <person name="Martin J."/>
        </authorList>
    </citation>
    <scope>NUCLEOTIDE SEQUENCE [LARGE SCALE GENOMIC DNA]</scope>
    <source>
        <strain evidence="2">G859</strain>
        <tissue evidence="2">Whole worm</tissue>
    </source>
</reference>
<dbReference type="Proteomes" id="UP001331761">
    <property type="component" value="Unassembled WGS sequence"/>
</dbReference>
<protein>
    <submittedName>
        <fullName evidence="2">Uncharacterized protein</fullName>
    </submittedName>
</protein>
<organism evidence="2 3">
    <name type="scientific">Trichostrongylus colubriformis</name>
    <name type="common">Black scour worm</name>
    <dbReference type="NCBI Taxonomy" id="6319"/>
    <lineage>
        <taxon>Eukaryota</taxon>
        <taxon>Metazoa</taxon>
        <taxon>Ecdysozoa</taxon>
        <taxon>Nematoda</taxon>
        <taxon>Chromadorea</taxon>
        <taxon>Rhabditida</taxon>
        <taxon>Rhabditina</taxon>
        <taxon>Rhabditomorpha</taxon>
        <taxon>Strongyloidea</taxon>
        <taxon>Trichostrongylidae</taxon>
        <taxon>Trichostrongylus</taxon>
    </lineage>
</organism>
<keyword evidence="1" id="KW-1133">Transmembrane helix</keyword>
<evidence type="ECO:0000313" key="3">
    <source>
        <dbReference type="Proteomes" id="UP001331761"/>
    </source>
</evidence>
<feature type="non-terminal residue" evidence="2">
    <location>
        <position position="61"/>
    </location>
</feature>
<accession>A0AAN8IR90</accession>
<keyword evidence="1" id="KW-0812">Transmembrane</keyword>
<proteinExistence type="predicted"/>